<dbReference type="SUPFAM" id="SSF48371">
    <property type="entry name" value="ARM repeat"/>
    <property type="match status" value="1"/>
</dbReference>
<evidence type="ECO:0000313" key="10">
    <source>
        <dbReference type="Proteomes" id="UP001292094"/>
    </source>
</evidence>
<feature type="compositionally biased region" description="Low complexity" evidence="7">
    <location>
        <begin position="2096"/>
        <end position="2106"/>
    </location>
</feature>
<sequence>MKDTNIELLVEKCTSQKIAVRIVGYRTLALECTTEGKVVVWSDYASLDDTQKTLGNLKTDLLSSTSDHSYEAAGLCGCLLANDSFLSLVTSKDEIEILTVLIRLIKEVKEKRILTRILWSVARSKLKKDVYCKKSEGILEAILDVLQTQEISSIIAHEALQVINTLLTEAESEMMNKLSSWFITVFKFMFHNAVKVRTAALASVKRTVELLQSSLYSTYRQSVIQPIILDLKTNLAKDMHHLLNDESPDILQEWKVTVQFLGVDLHTGTSLINSLLEVIEKAFKSSKSEIRVEAFGCWQALIDNFSLDSNVLSSMKRLKLLLAPLKAHNTKTEDIAQAKLLTWWHLIYALSKTSSISLETVVAPLLKFCFSSVCTPGSSVAGLAEKNLMLSGVASSPGRRFCGLYVMCAEILAQTLAFSNNSSIMQEYKFSISVLEKPVISSPLIFVRHYAFFFNCMIESVKSLCALDDRQYLLGVLIFQSILMHVETVVSVDTYKKDSVEVIKLLFSTLLSLEKHSTPGDSQSNFVFKFLKMTIMGKHALPVSVLNSRQYHITSGTTIGDMMSGTLSNYIIHQLCRPSLLHHATLSDEYMLVWSKVLNNSKPPTGKLGLLHATIKKLDGCVPFLCPSHSDVLIKLWTVVVQQLLSHIEETHIIDQGDGTYFDWKCIYLVLLFPLKHSFDALSSIDSQLSHRVMKIWSELWIKFIELTPLSTTAEPNIEVEHIGRTLLDLCQDKLLVPPDVHATAFFHVADALAVMAEWMRYSELGKTPPKLFSSPAKPKKKPHPLHNLAACMELITVLFEKVLCMVSRQRQHIASKLCDAASHILQNILQARKVCIDDFLGLMVKPLSLVVEVNPAAKFNSEVENKIITMFSQFLDLLEKQYGKNHTSDQLVQLIPVFTTGIASSNEIIKEEFCRVWRKCFASTTVSLPATFYSILKSEGLPPASLVDLHDIHGSRPKENVKGNLSGSVFMREARAKLTPSKTNSPKAETPGKSPKTPGSRGSSNFRTDLEAMKDEDFVRVSSPASSGRRVLTEHQLERMQERRTDIPALYSDLSQTSQLPSQNISDGFSSSGSAEKSVSILMKPTKPEQYLPIKVTKAKEDKTMGSSDAEKEDSLSFAGKFSLVQKENVPKKSPSWEEVFQPDIIDTESKTGKTKSDVMPVCDKTTANTSTDSLDKKSDNCGEKDNVMIKDSECFKEAVKPKEKETTDKQVTSDAQADDEFVTDSNVKQTDASTKEKAESDDDICDEAVRNTSKNYMGKKKKQKLDVSPRRYSNRESDYTDEELDEELRKTSIELQRSLDDVREQPPYSEIRRRKAQTPVKKTISDLRRSLRGNIHTQKMSIKPGNDDTNTLSKPVHRPRICFREVAVSPSVIHDDKLVKQVPEVKLGDEAILKCNNMPKFVVSDTDDSEDEIPTSQSSEEILSNKSALLKDLPVPIKINSLPQKDIKHADFKEFSPKLTRSKRKRTMSQENENSDNVHDKKRRTCDIIQKISNQKQTSSDESVIILEVNGKHEKPKYQRKSKDNLKQKKDNEEISECNSDNLQGGDASSEGKPRQNAFHKVTRSGRKVVAPNKDMPEPMTPPGATSLRRKKSLENVTSSVNDDDNVSTPISFHNKELSAKRCLQKKITELFDKEMKDAGEEKTQKDDSFNENTLTEMGTNEASSSSIMEDDDVLIPEKSESSTETFAEAADEEMYDNEDVIHENSLDKIRLSEVANNEIEEIEQSSEPEGLVLDPPQVLYKDSEEAIVNDEMQVSVENSSKVKPISNECEQNAELTSEQCVEGRSMNSSIEIHNENRELSSNSLPCQKKESQVIESTPVEESKVLITGKSEPQKETIEKDKEPIKKQDKSETIEKDKEPIKNQDKSEEFLMTQKISEHTIKSPEKSIPEEESKIDSIIVSPIKTVNVIAAEVKKKFEDKCKSNQEECDNDPQEIEERIDTSITQQETMDVELVNTSPSGKQQDQQQEELSPDKQISKLKMTVSTPERLKKKGHFTYAGSRAAMLVACAKQNIKNRGESPTKAHNGEESRHREGGISPGRRSSQSKISPASTPSRRKRKHPDSDGGRPWAKHEPSPGASPTSSILKKTILNEDTTTQTPSSTPSKYRRVSFADPPVSDKVEIPPSPKIGKGIKAQKRLDMTNASSPLKETAFSSSSLESQEMFDSPALVDCSQPVYPSLTSCEDKIEQIVHHLTTSALVEGLVVVLEELGVFTVGQLCQLTEADINKLPVRSPKISATIQALTNYEDTMKRRETRSESIDDVEAQLNEMFGETGREDKENLRPNSQDSPMETRHDSTQERRKTTEPELEVVQATNETVDVEVEITDGVPLVPDEVEGISPLDSLPKGVFSTDLDQSMRKQLKDNPHCLNKLDLDTKELLFTRLLEKFPNKTKESLFTIFLEKLPYKTVIDSFHRYLTKRNSEGEGND</sequence>
<feature type="compositionally biased region" description="Polar residues" evidence="7">
    <location>
        <begin position="1943"/>
        <end position="1971"/>
    </location>
</feature>
<dbReference type="PANTHER" id="PTHR22928:SF3">
    <property type="entry name" value="TELOMERE-ASSOCIATED PROTEIN RIF1"/>
    <property type="match status" value="1"/>
</dbReference>
<keyword evidence="6" id="KW-0131">Cell cycle</keyword>
<reference evidence="9" key="1">
    <citation type="submission" date="2023-11" db="EMBL/GenBank/DDBJ databases">
        <title>Genome assemblies of two species of porcelain crab, Petrolisthes cinctipes and Petrolisthes manimaculis (Anomura: Porcellanidae).</title>
        <authorList>
            <person name="Angst P."/>
        </authorList>
    </citation>
    <scope>NUCLEOTIDE SEQUENCE</scope>
    <source>
        <strain evidence="9">PB745_02</strain>
        <tissue evidence="9">Gill</tissue>
    </source>
</reference>
<proteinExistence type="predicted"/>
<dbReference type="GO" id="GO:0005634">
    <property type="term" value="C:nucleus"/>
    <property type="evidence" value="ECO:0007669"/>
    <property type="project" value="UniProtKB-SubCell"/>
</dbReference>
<dbReference type="GO" id="GO:0000723">
    <property type="term" value="P:telomere maintenance"/>
    <property type="evidence" value="ECO:0007669"/>
    <property type="project" value="TreeGrafter"/>
</dbReference>
<feature type="region of interest" description="Disordered" evidence="7">
    <location>
        <begin position="1200"/>
        <end position="1287"/>
    </location>
</feature>
<feature type="region of interest" description="Disordered" evidence="7">
    <location>
        <begin position="1924"/>
        <end position="1996"/>
    </location>
</feature>
<feature type="domain" description="Telomere-associated protein Rif1 N-terminal" evidence="8">
    <location>
        <begin position="71"/>
        <end position="352"/>
    </location>
</feature>
<feature type="compositionally biased region" description="Polar residues" evidence="7">
    <location>
        <begin position="2042"/>
        <end position="2055"/>
    </location>
</feature>
<evidence type="ECO:0000256" key="5">
    <source>
        <dbReference type="ARBA" id="ARBA00023242"/>
    </source>
</evidence>
<feature type="compositionally biased region" description="Basic and acidic residues" evidence="7">
    <location>
        <begin position="1834"/>
        <end position="1871"/>
    </location>
</feature>
<dbReference type="Proteomes" id="UP001292094">
    <property type="component" value="Unassembled WGS sequence"/>
</dbReference>
<feature type="region of interest" description="Disordered" evidence="7">
    <location>
        <begin position="1515"/>
        <end position="1613"/>
    </location>
</feature>
<dbReference type="InterPro" id="IPR016024">
    <property type="entry name" value="ARM-type_fold"/>
</dbReference>
<feature type="region of interest" description="Disordered" evidence="7">
    <location>
        <begin position="1758"/>
        <end position="1785"/>
    </location>
</feature>
<feature type="compositionally biased region" description="Basic and acidic residues" evidence="7">
    <location>
        <begin position="1878"/>
        <end position="1895"/>
    </location>
</feature>
<evidence type="ECO:0000256" key="6">
    <source>
        <dbReference type="ARBA" id="ARBA00023306"/>
    </source>
</evidence>
<protein>
    <recommendedName>
        <fullName evidence="8">Telomere-associated protein Rif1 N-terminal domain-containing protein</fullName>
    </recommendedName>
</protein>
<feature type="compositionally biased region" description="Basic and acidic residues" evidence="7">
    <location>
        <begin position="2017"/>
        <end position="2036"/>
    </location>
</feature>
<dbReference type="Pfam" id="PF12231">
    <property type="entry name" value="Rif1_N"/>
    <property type="match status" value="1"/>
</dbReference>
<organism evidence="9 10">
    <name type="scientific">Petrolisthes manimaculis</name>
    <dbReference type="NCBI Taxonomy" id="1843537"/>
    <lineage>
        <taxon>Eukaryota</taxon>
        <taxon>Metazoa</taxon>
        <taxon>Ecdysozoa</taxon>
        <taxon>Arthropoda</taxon>
        <taxon>Crustacea</taxon>
        <taxon>Multicrustacea</taxon>
        <taxon>Malacostraca</taxon>
        <taxon>Eumalacostraca</taxon>
        <taxon>Eucarida</taxon>
        <taxon>Decapoda</taxon>
        <taxon>Pleocyemata</taxon>
        <taxon>Anomura</taxon>
        <taxon>Galatheoidea</taxon>
        <taxon>Porcellanidae</taxon>
        <taxon>Petrolisthes</taxon>
    </lineage>
</organism>
<feature type="compositionally biased region" description="Polar residues" evidence="7">
    <location>
        <begin position="1225"/>
        <end position="1234"/>
    </location>
</feature>
<feature type="region of interest" description="Disordered" evidence="7">
    <location>
        <begin position="977"/>
        <end position="1034"/>
    </location>
</feature>
<evidence type="ECO:0000256" key="7">
    <source>
        <dbReference type="SAM" id="MobiDB-lite"/>
    </source>
</evidence>
<feature type="compositionally biased region" description="Basic and acidic residues" evidence="7">
    <location>
        <begin position="1640"/>
        <end position="1651"/>
    </location>
</feature>
<feature type="compositionally biased region" description="Acidic residues" evidence="7">
    <location>
        <begin position="1692"/>
        <end position="1701"/>
    </location>
</feature>
<feature type="compositionally biased region" description="Polar residues" evidence="7">
    <location>
        <begin position="1771"/>
        <end position="1785"/>
    </location>
</feature>
<feature type="compositionally biased region" description="Basic and acidic residues" evidence="7">
    <location>
        <begin position="2063"/>
        <end position="2076"/>
    </location>
</feature>
<feature type="compositionally biased region" description="Polar residues" evidence="7">
    <location>
        <begin position="1597"/>
        <end position="1613"/>
    </location>
</feature>
<comment type="subcellular location">
    <subcellularLocation>
        <location evidence="2">Chromosome</location>
        <location evidence="2">Telomere</location>
    </subcellularLocation>
    <subcellularLocation>
        <location evidence="1">Nucleus</location>
    </subcellularLocation>
</comment>
<feature type="region of interest" description="Disordered" evidence="7">
    <location>
        <begin position="2273"/>
        <end position="2309"/>
    </location>
</feature>
<feature type="compositionally biased region" description="Basic and acidic residues" evidence="7">
    <location>
        <begin position="2292"/>
        <end position="2307"/>
    </location>
</feature>
<gene>
    <name evidence="9" type="ORF">Pmani_017758</name>
</gene>
<feature type="region of interest" description="Disordered" evidence="7">
    <location>
        <begin position="1455"/>
        <end position="1486"/>
    </location>
</feature>
<keyword evidence="4" id="KW-0779">Telomere</keyword>
<name>A0AAE1U7F7_9EUCA</name>
<feature type="region of interest" description="Disordered" evidence="7">
    <location>
        <begin position="1798"/>
        <end position="1871"/>
    </location>
</feature>
<comment type="caution">
    <text evidence="9">The sequence shown here is derived from an EMBL/GenBank/DDBJ whole genome shotgun (WGS) entry which is preliminary data.</text>
</comment>
<evidence type="ECO:0000259" key="8">
    <source>
        <dbReference type="Pfam" id="PF12231"/>
    </source>
</evidence>
<dbReference type="EMBL" id="JAWZYT010001604">
    <property type="protein sequence ID" value="KAK4310701.1"/>
    <property type="molecule type" value="Genomic_DNA"/>
</dbReference>
<dbReference type="GO" id="GO:0140445">
    <property type="term" value="C:chromosome, telomeric repeat region"/>
    <property type="evidence" value="ECO:0007669"/>
    <property type="project" value="TreeGrafter"/>
</dbReference>
<evidence type="ECO:0000256" key="2">
    <source>
        <dbReference type="ARBA" id="ARBA00004574"/>
    </source>
</evidence>
<feature type="compositionally biased region" description="Basic and acidic residues" evidence="7">
    <location>
        <begin position="1266"/>
        <end position="1280"/>
    </location>
</feature>
<evidence type="ECO:0000256" key="3">
    <source>
        <dbReference type="ARBA" id="ARBA00022454"/>
    </source>
</evidence>
<feature type="region of interest" description="Disordered" evidence="7">
    <location>
        <begin position="1640"/>
        <end position="1701"/>
    </location>
</feature>
<feature type="compositionally biased region" description="Polar residues" evidence="7">
    <location>
        <begin position="1653"/>
        <end position="1670"/>
    </location>
</feature>
<feature type="region of interest" description="Disordered" evidence="7">
    <location>
        <begin position="1055"/>
        <end position="1074"/>
    </location>
</feature>
<evidence type="ECO:0000256" key="1">
    <source>
        <dbReference type="ARBA" id="ARBA00004123"/>
    </source>
</evidence>
<accession>A0AAE1U7F7</accession>
<keyword evidence="10" id="KW-1185">Reference proteome</keyword>
<feature type="compositionally biased region" description="Basic and acidic residues" evidence="7">
    <location>
        <begin position="1515"/>
        <end position="1535"/>
    </location>
</feature>
<feature type="compositionally biased region" description="Basic and acidic residues" evidence="7">
    <location>
        <begin position="1200"/>
        <end position="1210"/>
    </location>
</feature>
<dbReference type="InterPro" id="IPR022031">
    <property type="entry name" value="Rif1_N"/>
</dbReference>
<feature type="region of interest" description="Disordered" evidence="7">
    <location>
        <begin position="1876"/>
        <end position="1895"/>
    </location>
</feature>
<dbReference type="PANTHER" id="PTHR22928">
    <property type="entry name" value="TELOMERE-ASSOCIATED PROTEIN RIF1"/>
    <property type="match status" value="1"/>
</dbReference>
<keyword evidence="3" id="KW-0158">Chromosome</keyword>
<keyword evidence="5" id="KW-0539">Nucleus</keyword>
<feature type="region of interest" description="Disordered" evidence="7">
    <location>
        <begin position="2013"/>
        <end position="2133"/>
    </location>
</feature>
<evidence type="ECO:0000256" key="4">
    <source>
        <dbReference type="ARBA" id="ARBA00022895"/>
    </source>
</evidence>
<evidence type="ECO:0000313" key="9">
    <source>
        <dbReference type="EMBL" id="KAK4310701.1"/>
    </source>
</evidence>
<feature type="region of interest" description="Disordered" evidence="7">
    <location>
        <begin position="1152"/>
        <end position="1184"/>
    </location>
</feature>
<feature type="compositionally biased region" description="Basic and acidic residues" evidence="7">
    <location>
        <begin position="1175"/>
        <end position="1184"/>
    </location>
</feature>
<feature type="compositionally biased region" description="Basic and acidic residues" evidence="7">
    <location>
        <begin position="1009"/>
        <end position="1020"/>
    </location>
</feature>